<organism evidence="1 2">
    <name type="scientific">Bacillus wiedmannii</name>
    <dbReference type="NCBI Taxonomy" id="1890302"/>
    <lineage>
        <taxon>Bacteria</taxon>
        <taxon>Bacillati</taxon>
        <taxon>Bacillota</taxon>
        <taxon>Bacilli</taxon>
        <taxon>Bacillales</taxon>
        <taxon>Bacillaceae</taxon>
        <taxon>Bacillus</taxon>
        <taxon>Bacillus cereus group</taxon>
    </lineage>
</organism>
<comment type="caution">
    <text evidence="1">The sequence shown here is derived from an EMBL/GenBank/DDBJ whole genome shotgun (WGS) entry which is preliminary data.</text>
</comment>
<sequence length="109" mass="13096">MSIEKDEHKSVSFSNISFENFSIKDDILIIEANEKYFIFEYDTVINMIDNFNPKEQDYIRRRLQLYNYLNLDLSICLMQIAANYVGKSIEEHYKKECKILPLHSFYTHI</sequence>
<name>A0A4U2MFQ7_9BACI</name>
<reference evidence="1 2" key="1">
    <citation type="journal article" date="2019" name="Environ. Microbiol.">
        <title>An active ?-lactamase is a part of an orchestrated cell wall stress resistance network of Bacillus subtilis and related rhizosphere species.</title>
        <authorList>
            <person name="Bucher T."/>
            <person name="Keren-Paz A."/>
            <person name="Hausser J."/>
            <person name="Olender T."/>
            <person name="Cytryn E."/>
            <person name="Kolodkin-Gal I."/>
        </authorList>
    </citation>
    <scope>NUCLEOTIDE SEQUENCE [LARGE SCALE GENOMIC DNA]</scope>
    <source>
        <strain evidence="1 2">I71</strain>
    </source>
</reference>
<dbReference type="Proteomes" id="UP000306037">
    <property type="component" value="Unassembled WGS sequence"/>
</dbReference>
<dbReference type="EMBL" id="SZOM01000338">
    <property type="protein sequence ID" value="TKH09733.1"/>
    <property type="molecule type" value="Genomic_DNA"/>
</dbReference>
<proteinExistence type="predicted"/>
<dbReference type="RefSeq" id="WP_137053706.1">
    <property type="nucleotide sequence ID" value="NZ_SZOM01000338.1"/>
</dbReference>
<protein>
    <submittedName>
        <fullName evidence="1">Uncharacterized protein</fullName>
    </submittedName>
</protein>
<gene>
    <name evidence="1" type="ORF">FC694_27575</name>
</gene>
<dbReference type="AlphaFoldDB" id="A0A4U2MFQ7"/>
<evidence type="ECO:0000313" key="2">
    <source>
        <dbReference type="Proteomes" id="UP000306037"/>
    </source>
</evidence>
<evidence type="ECO:0000313" key="1">
    <source>
        <dbReference type="EMBL" id="TKH09733.1"/>
    </source>
</evidence>
<accession>A0A4U2MFQ7</accession>